<dbReference type="Pfam" id="PF00697">
    <property type="entry name" value="PRAI"/>
    <property type="match status" value="1"/>
</dbReference>
<proteinExistence type="inferred from homology"/>
<dbReference type="Proteomes" id="UP000032180">
    <property type="component" value="Chromosome 2"/>
</dbReference>
<dbReference type="InterPro" id="IPR044643">
    <property type="entry name" value="TrpF_fam"/>
</dbReference>
<dbReference type="HAMAP" id="MF_00135">
    <property type="entry name" value="PRAI"/>
    <property type="match status" value="1"/>
</dbReference>
<evidence type="ECO:0000313" key="9">
    <source>
        <dbReference type="EnsemblPlants" id="LPERR02G09620.1"/>
    </source>
</evidence>
<dbReference type="InterPro" id="IPR013785">
    <property type="entry name" value="Aldolase_TIM"/>
</dbReference>
<sequence length="272" mass="29215">MAAAATAQVMAPPIPASKQPQRFPAVSTSGNSKFPLFKTSCLPVSHGLLSNTAVSSLHDHGGVKIIQPVVKMCGITSAKDAEMALEAGAKLIGMILWPNSKRSVALSEAKEISRVAQSYGAESVGVFVDDDEETILRVSDSCDLSLVQLHGDESRALLHVISKNNRIIYVLNADDDGKLINAPPDEEYELDWFLVDSAKGGSGKGFNWQKFRMPSVRSKNGWLLAGGLHADNVCDAFYALKPNGVDVSSGICARDGIRKDPERISSFMKNIS</sequence>
<reference evidence="10" key="2">
    <citation type="submission" date="2013-12" db="EMBL/GenBank/DDBJ databases">
        <authorList>
            <person name="Yu Y."/>
            <person name="Lee S."/>
            <person name="de Baynast K."/>
            <person name="Wissotski M."/>
            <person name="Liu L."/>
            <person name="Talag J."/>
            <person name="Goicoechea J."/>
            <person name="Angelova A."/>
            <person name="Jetty R."/>
            <person name="Kudrna D."/>
            <person name="Golser W."/>
            <person name="Rivera L."/>
            <person name="Zhang J."/>
            <person name="Wing R."/>
        </authorList>
    </citation>
    <scope>NUCLEOTIDE SEQUENCE</scope>
</reference>
<dbReference type="EnsemblPlants" id="LPERR02G09620.1">
    <property type="protein sequence ID" value="LPERR02G09620.1"/>
    <property type="gene ID" value="LPERR02G09620"/>
</dbReference>
<dbReference type="InterPro" id="IPR011060">
    <property type="entry name" value="RibuloseP-bd_barrel"/>
</dbReference>
<dbReference type="PANTHER" id="PTHR42894">
    <property type="entry name" value="N-(5'-PHOSPHORIBOSYL)ANTHRANILATE ISOMERASE"/>
    <property type="match status" value="1"/>
</dbReference>
<dbReference type="UniPathway" id="UPA00035">
    <property type="reaction ID" value="UER00042"/>
</dbReference>
<keyword evidence="6" id="KW-0057">Aromatic amino acid biosynthesis</keyword>
<dbReference type="Gene3D" id="3.20.20.70">
    <property type="entry name" value="Aldolase class I"/>
    <property type="match status" value="1"/>
</dbReference>
<keyword evidence="4" id="KW-0028">Amino-acid biosynthesis</keyword>
<protein>
    <recommendedName>
        <fullName evidence="3">phosphoribosylanthranilate isomerase</fullName>
        <ecNumber evidence="3">5.3.1.24</ecNumber>
    </recommendedName>
</protein>
<name>A0A0D9VEI5_9ORYZ</name>
<keyword evidence="10" id="KW-1185">Reference proteome</keyword>
<evidence type="ECO:0000256" key="1">
    <source>
        <dbReference type="ARBA" id="ARBA00004664"/>
    </source>
</evidence>
<evidence type="ECO:0000313" key="10">
    <source>
        <dbReference type="Proteomes" id="UP000032180"/>
    </source>
</evidence>
<dbReference type="CDD" id="cd00405">
    <property type="entry name" value="PRAI"/>
    <property type="match status" value="1"/>
</dbReference>
<dbReference type="HOGENOM" id="CLU_076364_0_1_1"/>
<evidence type="ECO:0000256" key="4">
    <source>
        <dbReference type="ARBA" id="ARBA00022605"/>
    </source>
</evidence>
<feature type="domain" description="N-(5'phosphoribosyl) anthranilate isomerase (PRAI)" evidence="8">
    <location>
        <begin position="70"/>
        <end position="270"/>
    </location>
</feature>
<comment type="similarity">
    <text evidence="2">Belongs to the TrpF family.</text>
</comment>
<reference evidence="9" key="3">
    <citation type="submission" date="2015-04" db="UniProtKB">
        <authorList>
            <consortium name="EnsemblPlants"/>
        </authorList>
    </citation>
    <scope>IDENTIFICATION</scope>
</reference>
<dbReference type="eggNOG" id="KOG4202">
    <property type="taxonomic scope" value="Eukaryota"/>
</dbReference>
<dbReference type="EC" id="5.3.1.24" evidence="3"/>
<reference evidence="9 10" key="1">
    <citation type="submission" date="2012-08" db="EMBL/GenBank/DDBJ databases">
        <title>Oryza genome evolution.</title>
        <authorList>
            <person name="Wing R.A."/>
        </authorList>
    </citation>
    <scope>NUCLEOTIDE SEQUENCE</scope>
</reference>
<dbReference type="STRING" id="77586.A0A0D9VEI5"/>
<keyword evidence="7" id="KW-0413">Isomerase</keyword>
<evidence type="ECO:0000256" key="2">
    <source>
        <dbReference type="ARBA" id="ARBA00007571"/>
    </source>
</evidence>
<keyword evidence="5" id="KW-0822">Tryptophan biosynthesis</keyword>
<organism evidence="9 10">
    <name type="scientific">Leersia perrieri</name>
    <dbReference type="NCBI Taxonomy" id="77586"/>
    <lineage>
        <taxon>Eukaryota</taxon>
        <taxon>Viridiplantae</taxon>
        <taxon>Streptophyta</taxon>
        <taxon>Embryophyta</taxon>
        <taxon>Tracheophyta</taxon>
        <taxon>Spermatophyta</taxon>
        <taxon>Magnoliopsida</taxon>
        <taxon>Liliopsida</taxon>
        <taxon>Poales</taxon>
        <taxon>Poaceae</taxon>
        <taxon>BOP clade</taxon>
        <taxon>Oryzoideae</taxon>
        <taxon>Oryzeae</taxon>
        <taxon>Oryzinae</taxon>
        <taxon>Leersia</taxon>
    </lineage>
</organism>
<evidence type="ECO:0000259" key="8">
    <source>
        <dbReference type="Pfam" id="PF00697"/>
    </source>
</evidence>
<evidence type="ECO:0000256" key="6">
    <source>
        <dbReference type="ARBA" id="ARBA00023141"/>
    </source>
</evidence>
<dbReference type="PANTHER" id="PTHR42894:SF2">
    <property type="entry name" value="PHOSPHORIBOSYLANTHRANILATE ISOMERASE"/>
    <property type="match status" value="1"/>
</dbReference>
<dbReference type="AlphaFoldDB" id="A0A0D9VEI5"/>
<comment type="pathway">
    <text evidence="1">Amino-acid biosynthesis; L-tryptophan biosynthesis; L-tryptophan from chorismate: step 3/5.</text>
</comment>
<dbReference type="FunFam" id="3.20.20.70:FF:000075">
    <property type="entry name" value="Tryptophan biosynthesis protein TRP1"/>
    <property type="match status" value="1"/>
</dbReference>
<dbReference type="Gramene" id="LPERR02G09620.1">
    <property type="protein sequence ID" value="LPERR02G09620.1"/>
    <property type="gene ID" value="LPERR02G09620"/>
</dbReference>
<evidence type="ECO:0000256" key="3">
    <source>
        <dbReference type="ARBA" id="ARBA00012572"/>
    </source>
</evidence>
<evidence type="ECO:0000256" key="7">
    <source>
        <dbReference type="ARBA" id="ARBA00023235"/>
    </source>
</evidence>
<accession>A0A0D9VEI5</accession>
<dbReference type="GO" id="GO:0004640">
    <property type="term" value="F:phosphoribosylanthranilate isomerase activity"/>
    <property type="evidence" value="ECO:0007669"/>
    <property type="project" value="UniProtKB-EC"/>
</dbReference>
<dbReference type="InterPro" id="IPR001240">
    <property type="entry name" value="PRAI_dom"/>
</dbReference>
<dbReference type="SUPFAM" id="SSF51366">
    <property type="entry name" value="Ribulose-phoshate binding barrel"/>
    <property type="match status" value="1"/>
</dbReference>
<evidence type="ECO:0000256" key="5">
    <source>
        <dbReference type="ARBA" id="ARBA00022822"/>
    </source>
</evidence>
<dbReference type="GO" id="GO:0000162">
    <property type="term" value="P:L-tryptophan biosynthetic process"/>
    <property type="evidence" value="ECO:0007669"/>
    <property type="project" value="UniProtKB-UniPathway"/>
</dbReference>